<gene>
    <name evidence="11" type="ORF">HXX76_002809</name>
</gene>
<feature type="region of interest" description="Disordered" evidence="8">
    <location>
        <begin position="326"/>
        <end position="387"/>
    </location>
</feature>
<dbReference type="OrthoDB" id="537858at2759"/>
<keyword evidence="6 9" id="KW-0472">Membrane</keyword>
<feature type="transmembrane region" description="Helical" evidence="9">
    <location>
        <begin position="675"/>
        <end position="696"/>
    </location>
</feature>
<evidence type="ECO:0000256" key="9">
    <source>
        <dbReference type="SAM" id="Phobius"/>
    </source>
</evidence>
<feature type="transmembrane region" description="Helical" evidence="9">
    <location>
        <begin position="644"/>
        <end position="663"/>
    </location>
</feature>
<evidence type="ECO:0000256" key="3">
    <source>
        <dbReference type="ARBA" id="ARBA00022692"/>
    </source>
</evidence>
<protein>
    <recommendedName>
        <fullName evidence="10">Ion transport domain-containing protein</fullName>
    </recommendedName>
</protein>
<feature type="compositionally biased region" description="Acidic residues" evidence="8">
    <location>
        <begin position="328"/>
        <end position="343"/>
    </location>
</feature>
<evidence type="ECO:0000313" key="11">
    <source>
        <dbReference type="EMBL" id="KAG2442727.1"/>
    </source>
</evidence>
<keyword evidence="2" id="KW-0813">Transport</keyword>
<comment type="subcellular location">
    <subcellularLocation>
        <location evidence="1">Membrane</location>
        <topology evidence="1">Multi-pass membrane protein</topology>
    </subcellularLocation>
</comment>
<evidence type="ECO:0000256" key="7">
    <source>
        <dbReference type="ARBA" id="ARBA00023303"/>
    </source>
</evidence>
<dbReference type="Pfam" id="PF00520">
    <property type="entry name" value="Ion_trans"/>
    <property type="match status" value="1"/>
</dbReference>
<feature type="transmembrane region" description="Helical" evidence="9">
    <location>
        <begin position="610"/>
        <end position="632"/>
    </location>
</feature>
<dbReference type="AlphaFoldDB" id="A0A835TFE6"/>
<dbReference type="GO" id="GO:0015279">
    <property type="term" value="F:store-operated calcium channel activity"/>
    <property type="evidence" value="ECO:0007669"/>
    <property type="project" value="TreeGrafter"/>
</dbReference>
<evidence type="ECO:0000256" key="4">
    <source>
        <dbReference type="ARBA" id="ARBA00022989"/>
    </source>
</evidence>
<evidence type="ECO:0000256" key="5">
    <source>
        <dbReference type="ARBA" id="ARBA00023065"/>
    </source>
</evidence>
<dbReference type="Proteomes" id="UP000650467">
    <property type="component" value="Unassembled WGS sequence"/>
</dbReference>
<comment type="caution">
    <text evidence="11">The sequence shown here is derived from an EMBL/GenBank/DDBJ whole genome shotgun (WGS) entry which is preliminary data.</text>
</comment>
<evidence type="ECO:0000256" key="6">
    <source>
        <dbReference type="ARBA" id="ARBA00023136"/>
    </source>
</evidence>
<keyword evidence="5" id="KW-0406">Ion transport</keyword>
<dbReference type="GO" id="GO:0005886">
    <property type="term" value="C:plasma membrane"/>
    <property type="evidence" value="ECO:0007669"/>
    <property type="project" value="TreeGrafter"/>
</dbReference>
<reference evidence="11" key="1">
    <citation type="journal article" date="2020" name="bioRxiv">
        <title>Comparative genomics of Chlamydomonas.</title>
        <authorList>
            <person name="Craig R.J."/>
            <person name="Hasan A.R."/>
            <person name="Ness R.W."/>
            <person name="Keightley P.D."/>
        </authorList>
    </citation>
    <scope>NUCLEOTIDE SEQUENCE</scope>
    <source>
        <strain evidence="11">SAG 7.73</strain>
    </source>
</reference>
<keyword evidence="12" id="KW-1185">Reference proteome</keyword>
<organism evidence="11 12">
    <name type="scientific">Chlamydomonas incerta</name>
    <dbReference type="NCBI Taxonomy" id="51695"/>
    <lineage>
        <taxon>Eukaryota</taxon>
        <taxon>Viridiplantae</taxon>
        <taxon>Chlorophyta</taxon>
        <taxon>core chlorophytes</taxon>
        <taxon>Chlorophyceae</taxon>
        <taxon>CS clade</taxon>
        <taxon>Chlamydomonadales</taxon>
        <taxon>Chlamydomonadaceae</taxon>
        <taxon>Chlamydomonas</taxon>
    </lineage>
</organism>
<evidence type="ECO:0000259" key="10">
    <source>
        <dbReference type="Pfam" id="PF00520"/>
    </source>
</evidence>
<dbReference type="PANTHER" id="PTHR10117">
    <property type="entry name" value="TRANSIENT RECEPTOR POTENTIAL CHANNEL"/>
    <property type="match status" value="1"/>
</dbReference>
<feature type="transmembrane region" description="Helical" evidence="9">
    <location>
        <begin position="973"/>
        <end position="994"/>
    </location>
</feature>
<accession>A0A835TFE6</accession>
<dbReference type="InterPro" id="IPR002153">
    <property type="entry name" value="TRPC_channel"/>
</dbReference>
<dbReference type="Gene3D" id="1.10.287.70">
    <property type="match status" value="1"/>
</dbReference>
<name>A0A835TFE6_CHLIN</name>
<dbReference type="GO" id="GO:0070679">
    <property type="term" value="F:inositol 1,4,5 trisphosphate binding"/>
    <property type="evidence" value="ECO:0007669"/>
    <property type="project" value="TreeGrafter"/>
</dbReference>
<dbReference type="GO" id="GO:0034703">
    <property type="term" value="C:cation channel complex"/>
    <property type="evidence" value="ECO:0007669"/>
    <property type="project" value="TreeGrafter"/>
</dbReference>
<feature type="transmembrane region" description="Helical" evidence="9">
    <location>
        <begin position="823"/>
        <end position="845"/>
    </location>
</feature>
<sequence>MTQRLDECKTATMQLYESDKVYEPGVLHGFGAMCGKQLMDYTYVFMWRPLTDKELSGAAADAGKEQRRDVENGDTDDASNRQRREEVCRNIVAHVKKGNLELVKQSCRTYMDLLAEAQSADAAAPPSPPRTRSAAHIRAPAEVRSLELYAESNAGPLQQGHDGAVLPSAQLPSWADGTADTAAAVTVAAPRTSSAAVVRSAFVMKSGELLTSLAIKVDNCDPDLVLFLVSQGAEVNSEVLSYILANIKELPSCGYASISHLMLSYIWHQRNPIACAMVMAQHLLDISSQHTTKTKEFGELGYKLRKLAACLVEKLERLVGSSASIKLDEEEGDGAEEQDEEGETAQPTMTGARVGPGRSLSGTSASKAEQGKTTSLEDVLAPRGVPLSINDAQPMQVAYDTQDDEFMSTGVVQVSTARPTGREHRKAHWQGAAYQANALVEVHGDSAVHMRDNRMVFKLFNNAGFVGSLGEPIMLAFSRMAHVLILSCRPYYESPRGRWAFRMMCEGILLYVFHAVQLMQSEDGITWQHLLLTLYVLSMVVDEAQEVAHKYQRRLAVYFTDGFNIIEAITILLLLGSGGCKVGMLIAGISNPTWDQLRTAKDFLFNTTAIFLWLRALQVLLPLVGGLGALLMVTSKMVWEVLKFAVLGMMVMMGVAFTMYGMYKERGVPAMDSFANVLLLLFRTFLGETMFDVMLTEKSTLYNLYGNIVVLVYTLAATVILANLLIAIISYHFKPEKVVPQSKFQDAEILKQYEYRVTHHLLGAPFSLPLLLAKAMLPSGIRCMLDADAATFMFSIGIVNLDANPILGESAESTYFATGSAELPYLIFLLTFYPMLMAATWALGLGMAPYCVFYFAVKGCNAWLPAGLESLTTPWMLASKAGGKGSTKGVRGVPAAAAGAADNSSKVAPSDHQDVLQLLDALDEDDWDRTVEGPQNQGRLAQGAVQMLHLGLLLPQCVLFVAARLVMAAVGTLIYVGILVVFCTVVWLGIYQWLARICFSCFWVLRGWMQGWFGGFHTPEGDGRAGSGNGRRGQQPGSSASAAAGALAGRTSTHVLDKRWVRANQAALKDHGQVLTKDEIRAAMLEAGFAEDFVSAATSGPVQ</sequence>
<feature type="transmembrane region" description="Helical" evidence="9">
    <location>
        <begin position="947"/>
        <end position="967"/>
    </location>
</feature>
<feature type="transmembrane region" description="Helical" evidence="9">
    <location>
        <begin position="708"/>
        <end position="733"/>
    </location>
</feature>
<evidence type="ECO:0000256" key="2">
    <source>
        <dbReference type="ARBA" id="ARBA00022448"/>
    </source>
</evidence>
<keyword evidence="4 9" id="KW-1133">Transmembrane helix</keyword>
<keyword evidence="3 9" id="KW-0812">Transmembrane</keyword>
<feature type="domain" description="Ion transport" evidence="10">
    <location>
        <begin position="554"/>
        <end position="734"/>
    </location>
</feature>
<feature type="compositionally biased region" description="Polar residues" evidence="8">
    <location>
        <begin position="360"/>
        <end position="376"/>
    </location>
</feature>
<keyword evidence="7" id="KW-0407">Ion channel</keyword>
<feature type="compositionally biased region" description="Basic and acidic residues" evidence="8">
    <location>
        <begin position="62"/>
        <end position="71"/>
    </location>
</feature>
<dbReference type="PANTHER" id="PTHR10117:SF54">
    <property type="entry name" value="TRANSIENT RECEPTOR POTENTIAL-GAMMA PROTEIN"/>
    <property type="match status" value="1"/>
</dbReference>
<evidence type="ECO:0000313" key="12">
    <source>
        <dbReference type="Proteomes" id="UP000650467"/>
    </source>
</evidence>
<dbReference type="GO" id="GO:0051480">
    <property type="term" value="P:regulation of cytosolic calcium ion concentration"/>
    <property type="evidence" value="ECO:0007669"/>
    <property type="project" value="TreeGrafter"/>
</dbReference>
<dbReference type="InterPro" id="IPR005821">
    <property type="entry name" value="Ion_trans_dom"/>
</dbReference>
<evidence type="ECO:0000256" key="8">
    <source>
        <dbReference type="SAM" id="MobiDB-lite"/>
    </source>
</evidence>
<evidence type="ECO:0000256" key="1">
    <source>
        <dbReference type="ARBA" id="ARBA00004141"/>
    </source>
</evidence>
<dbReference type="EMBL" id="JAEHOC010000004">
    <property type="protein sequence ID" value="KAG2442727.1"/>
    <property type="molecule type" value="Genomic_DNA"/>
</dbReference>
<proteinExistence type="predicted"/>
<feature type="region of interest" description="Disordered" evidence="8">
    <location>
        <begin position="58"/>
        <end position="82"/>
    </location>
</feature>
<feature type="transmembrane region" description="Helical" evidence="9">
    <location>
        <begin position="565"/>
        <end position="590"/>
    </location>
</feature>